<dbReference type="EMBL" id="CP032550">
    <property type="protein sequence ID" value="QGU26423.1"/>
    <property type="molecule type" value="Genomic_DNA"/>
</dbReference>
<evidence type="ECO:0000259" key="2">
    <source>
        <dbReference type="Pfam" id="PF00248"/>
    </source>
</evidence>
<proteinExistence type="predicted"/>
<dbReference type="InterPro" id="IPR023210">
    <property type="entry name" value="NADP_OxRdtase_dom"/>
</dbReference>
<dbReference type="Pfam" id="PF00248">
    <property type="entry name" value="Aldo_ket_red"/>
    <property type="match status" value="1"/>
</dbReference>
<dbReference type="SUPFAM" id="SSF51430">
    <property type="entry name" value="NAD(P)-linked oxidoreductase"/>
    <property type="match status" value="1"/>
</dbReference>
<accession>A0A6I6DUJ3</accession>
<dbReference type="AlphaFoldDB" id="A0A6I6DUJ3"/>
<feature type="domain" description="NADP-dependent oxidoreductase" evidence="2">
    <location>
        <begin position="12"/>
        <end position="259"/>
    </location>
</feature>
<dbReference type="RefSeq" id="WP_156240817.1">
    <property type="nucleotide sequence ID" value="NZ_BAAAZL010000002.1"/>
</dbReference>
<dbReference type="GO" id="GO:0005737">
    <property type="term" value="C:cytoplasm"/>
    <property type="evidence" value="ECO:0007669"/>
    <property type="project" value="TreeGrafter"/>
</dbReference>
<dbReference type="Gene3D" id="3.20.20.100">
    <property type="entry name" value="NADP-dependent oxidoreductase domain"/>
    <property type="match status" value="1"/>
</dbReference>
<keyword evidence="1" id="KW-0560">Oxidoreductase</keyword>
<dbReference type="InterPro" id="IPR020471">
    <property type="entry name" value="AKR"/>
</dbReference>
<dbReference type="GO" id="GO:0016491">
    <property type="term" value="F:oxidoreductase activity"/>
    <property type="evidence" value="ECO:0007669"/>
    <property type="project" value="UniProtKB-KW"/>
</dbReference>
<evidence type="ECO:0000313" key="4">
    <source>
        <dbReference type="Proteomes" id="UP000422989"/>
    </source>
</evidence>
<evidence type="ECO:0000256" key="1">
    <source>
        <dbReference type="ARBA" id="ARBA00023002"/>
    </source>
</evidence>
<sequence>MLISHRDIDGVGLGTAPFAFRDGSLEDSLATVHAALDAGVELIDTALAYTRPDVESYAEAVVATALRGVANPPLVATKGGHWREGDRFPVDGRPETLRAHCEISLRSLDVERIDLYQLHHVDPEVPITESIAALAAMQAEGLIGAIGLSNVTEEQLDEAGAVAEIASVQNRLSYARPDDLRLAQLCAERGIAYLAYMPFDGGGAPVAPAIEEVARRREVSPQRVMVGWLRAMSPSIVPLVGASRPASIADSADLLDLTSDDLYLLGSGVPGR</sequence>
<evidence type="ECO:0000313" key="3">
    <source>
        <dbReference type="EMBL" id="QGU26423.1"/>
    </source>
</evidence>
<dbReference type="Proteomes" id="UP000422989">
    <property type="component" value="Chromosome"/>
</dbReference>
<name>A0A6I6DUJ3_9MICO</name>
<dbReference type="InterPro" id="IPR050791">
    <property type="entry name" value="Aldo-Keto_reductase"/>
</dbReference>
<protein>
    <submittedName>
        <fullName evidence="3">Aldo/keto reductase</fullName>
    </submittedName>
</protein>
<dbReference type="InterPro" id="IPR036812">
    <property type="entry name" value="NAD(P)_OxRdtase_dom_sf"/>
</dbReference>
<dbReference type="PRINTS" id="PR00069">
    <property type="entry name" value="ALDKETRDTASE"/>
</dbReference>
<organism evidence="3 4">
    <name type="scientific">Microbacterium oryzae</name>
    <dbReference type="NCBI Taxonomy" id="743009"/>
    <lineage>
        <taxon>Bacteria</taxon>
        <taxon>Bacillati</taxon>
        <taxon>Actinomycetota</taxon>
        <taxon>Actinomycetes</taxon>
        <taxon>Micrococcales</taxon>
        <taxon>Microbacteriaceae</taxon>
        <taxon>Microbacterium</taxon>
    </lineage>
</organism>
<dbReference type="KEGG" id="moj:D7D94_00985"/>
<keyword evidence="4" id="KW-1185">Reference proteome</keyword>
<dbReference type="OrthoDB" id="9768793at2"/>
<reference evidence="3 4" key="1">
    <citation type="submission" date="2018-09" db="EMBL/GenBank/DDBJ databases">
        <title>Whole genome sequencing of Microbacterium oryzae strain MB-10T.</title>
        <authorList>
            <person name="Das S.K."/>
        </authorList>
    </citation>
    <scope>NUCLEOTIDE SEQUENCE [LARGE SCALE GENOMIC DNA]</scope>
    <source>
        <strain evidence="3 4">MB-10</strain>
    </source>
</reference>
<dbReference type="PANTHER" id="PTHR43625">
    <property type="entry name" value="AFLATOXIN B1 ALDEHYDE REDUCTASE"/>
    <property type="match status" value="1"/>
</dbReference>
<dbReference type="CDD" id="cd19088">
    <property type="entry name" value="AKR_AKR13B1"/>
    <property type="match status" value="1"/>
</dbReference>
<dbReference type="PANTHER" id="PTHR43625:SF40">
    <property type="entry name" value="ALDO-KETO REDUCTASE YAKC [NADP(+)]"/>
    <property type="match status" value="1"/>
</dbReference>
<gene>
    <name evidence="3" type="ORF">D7D94_00985</name>
</gene>